<dbReference type="SUPFAM" id="SSF46689">
    <property type="entry name" value="Homeodomain-like"/>
    <property type="match status" value="1"/>
</dbReference>
<proteinExistence type="predicted"/>
<evidence type="ECO:0000313" key="4">
    <source>
        <dbReference type="EMBL" id="CAD7622692.1"/>
    </source>
</evidence>
<dbReference type="SMART" id="SM00369">
    <property type="entry name" value="LRR_TYP"/>
    <property type="match status" value="25"/>
</dbReference>
<dbReference type="PANTHER" id="PTHR24366">
    <property type="entry name" value="IG(IMMUNOGLOBULIN) AND LRR(LEUCINE RICH REPEAT) DOMAINS"/>
    <property type="match status" value="1"/>
</dbReference>
<dbReference type="SMART" id="SM00364">
    <property type="entry name" value="LRR_BAC"/>
    <property type="match status" value="5"/>
</dbReference>
<keyword evidence="3" id="KW-0677">Repeat</keyword>
<comment type="subcellular location">
    <subcellularLocation>
        <location evidence="1">Nucleus</location>
    </subcellularLocation>
</comment>
<dbReference type="PROSITE" id="PS51450">
    <property type="entry name" value="LRR"/>
    <property type="match status" value="5"/>
</dbReference>
<dbReference type="InterPro" id="IPR003591">
    <property type="entry name" value="Leu-rich_rpt_typical-subtyp"/>
</dbReference>
<dbReference type="Proteomes" id="UP000759131">
    <property type="component" value="Unassembled WGS sequence"/>
</dbReference>
<accession>A0A7R9KJ45</accession>
<evidence type="ECO:0000313" key="5">
    <source>
        <dbReference type="Proteomes" id="UP000759131"/>
    </source>
</evidence>
<keyword evidence="5" id="KW-1185">Reference proteome</keyword>
<dbReference type="Gene3D" id="1.10.10.60">
    <property type="entry name" value="Homeodomain-like"/>
    <property type="match status" value="1"/>
</dbReference>
<organism evidence="4">
    <name type="scientific">Medioppia subpectinata</name>
    <dbReference type="NCBI Taxonomy" id="1979941"/>
    <lineage>
        <taxon>Eukaryota</taxon>
        <taxon>Metazoa</taxon>
        <taxon>Ecdysozoa</taxon>
        <taxon>Arthropoda</taxon>
        <taxon>Chelicerata</taxon>
        <taxon>Arachnida</taxon>
        <taxon>Acari</taxon>
        <taxon>Acariformes</taxon>
        <taxon>Sarcoptiformes</taxon>
        <taxon>Oribatida</taxon>
        <taxon>Brachypylina</taxon>
        <taxon>Oppioidea</taxon>
        <taxon>Oppiidae</taxon>
        <taxon>Medioppia</taxon>
    </lineage>
</organism>
<evidence type="ECO:0000256" key="1">
    <source>
        <dbReference type="ARBA" id="ARBA00004123"/>
    </source>
</evidence>
<dbReference type="InterPro" id="IPR001611">
    <property type="entry name" value="Leu-rich_rpt"/>
</dbReference>
<sequence>MNKKGEIMAYKSIGWSARKIGRQIKRSNKVVSAYLNDPENYGHNYRDGRKPVLSEREKRVVLKDITKPSMSLNGVKVTNGLARAEGTVVPIDPMVSTTCVPMKGYLYVNVRRILHFLYMHYILLNANTGPILSAQTVCEFNRLCFCSNYTSQLSEVTCLGVNVRLSELPNNGHFYRIRIIGAPDLAQIGRRDLAEVRSLSSLVLSRNRLSAIDSQAFAHFPHLYVTQCSQRAAPKSVIHDNTFTELSSLEFLDLDDNMISRLEGTPFPSTLITLSMSNCLLQEVPIESVANLRDLQILQLRGNLIRHLPHMKFATQNLQMLDLSHNLISTITDNVFAFSAQQLIENLNNPLKYHKKQEKQREDREGRDGRDWSASALKYSTANTVNTSSTSSTVRIMDLHLDFNFIQSLPSGLFGHMSCERLSLSNNRIASQFISEQAFDGPLIHELKALDLNYNLIDSFPNALKSLQNIRQLLLKNNRINSLDDNSFANCSHSLEVLDLSRNLMRSVPAGALAATKRLLRLSLYDNLITRVDDNDLGVWAQTLLSLSLSKNAIKYISGDAFRHAKNLRELRLGGNRILHASPYILTPMLALEVLELSDALNYVNSGPVVQSADIGSLSSLKWLQLDYNGLKRLPFSLAMNAFKSLIHCDLESNQIAEISSEFAGSANLSSVILSRNQLSVIKSHTFDGLPLLENIALYLNHIHAIESNAFKDLPKLKTIILSKNSINRIEWKAFVSLGQSSPSLSLLLDENRLKCFSADIFGSMGTKGFLYINVSHNEIKHLSGCTVGEPSEQLYANSNNSEDNNNYDENNITVVSGGDQSIQTLNVRVLDLSFNQIQDIPNAFIEIMCQSLHSLHLNHNRVIVFPIRLLQLCPQLQILMLNNNFITETVNFANETAFVTELQVLGLRHNRIQSIVQFVPIFQRLRNLRVLDLTHNYIQTLPVNGFAGTGISRLHLSHNHLIKSEMYNISAIDTENSCWGVSETLTYLDLSHNYLTSAPIEVMSCENLIEVSFAHNLVDDLSVLSMRSVAHKFISLRQMDFSHNPIKRIDNKSFIMGAQNMNCLKLNNASLTAMPVLQWPHLTHLEVSHNAIATIDPQSMTVCREIRHLDLSHNHLQDVPRYLWKYMSKLHTLLIQNNPIDILDTSSFSELKNLRHLDIRGLNLQYIDTRLLHNHRRVHIVYKPVTRKPPKLKELIITGKNLIKILPDAFLDKPEKGLYNTHDLTLRVTDTNISSLPSGLLKYLADIRFITIDLRKNKLKSLKPDVFLVRSENKLNKNWESQQMLGGILLDENPLNCDCDLIWISDWMKRLISDMRVVNIEAALQAHTMASMSQCISYDDPIPHTLDNISYALPQNARKISLLDLRSEDIFCGNISFKVTSNDFLIIESRVGHRLVVTPGVKAFVKLSGLFAFHGHHQSPRSVRLFHSHILYVHLSRLQTQLQLHFTTSGAHP</sequence>
<dbReference type="PANTHER" id="PTHR24366:SF96">
    <property type="entry name" value="LEUCINE RICH REPEAT CONTAINING 53"/>
    <property type="match status" value="1"/>
</dbReference>
<evidence type="ECO:0008006" key="6">
    <source>
        <dbReference type="Google" id="ProtNLM"/>
    </source>
</evidence>
<evidence type="ECO:0000256" key="2">
    <source>
        <dbReference type="ARBA" id="ARBA00022614"/>
    </source>
</evidence>
<dbReference type="SUPFAM" id="SSF52058">
    <property type="entry name" value="L domain-like"/>
    <property type="match status" value="4"/>
</dbReference>
<name>A0A7R9KJ45_9ACAR</name>
<dbReference type="InterPro" id="IPR009057">
    <property type="entry name" value="Homeodomain-like_sf"/>
</dbReference>
<dbReference type="InterPro" id="IPR032675">
    <property type="entry name" value="LRR_dom_sf"/>
</dbReference>
<dbReference type="SMART" id="SM00365">
    <property type="entry name" value="LRR_SD22"/>
    <property type="match status" value="10"/>
</dbReference>
<evidence type="ECO:0000256" key="3">
    <source>
        <dbReference type="ARBA" id="ARBA00022737"/>
    </source>
</evidence>
<keyword evidence="2" id="KW-0433">Leucine-rich repeat</keyword>
<dbReference type="EMBL" id="CAJPIZ010001238">
    <property type="protein sequence ID" value="CAG2103122.1"/>
    <property type="molecule type" value="Genomic_DNA"/>
</dbReference>
<dbReference type="EMBL" id="OC855813">
    <property type="protein sequence ID" value="CAD7622692.1"/>
    <property type="molecule type" value="Genomic_DNA"/>
</dbReference>
<dbReference type="GO" id="GO:0005634">
    <property type="term" value="C:nucleus"/>
    <property type="evidence" value="ECO:0007669"/>
    <property type="project" value="UniProtKB-SubCell"/>
</dbReference>
<reference evidence="4" key="1">
    <citation type="submission" date="2020-11" db="EMBL/GenBank/DDBJ databases">
        <authorList>
            <person name="Tran Van P."/>
        </authorList>
    </citation>
    <scope>NUCLEOTIDE SEQUENCE</scope>
</reference>
<dbReference type="OrthoDB" id="10022853at2759"/>
<dbReference type="Pfam" id="PF13855">
    <property type="entry name" value="LRR_8"/>
    <property type="match status" value="6"/>
</dbReference>
<protein>
    <recommendedName>
        <fullName evidence="6">Chaoptin</fullName>
    </recommendedName>
</protein>
<gene>
    <name evidence="4" type="ORF">OSB1V03_LOCUS3155</name>
</gene>
<dbReference type="Gene3D" id="3.80.10.10">
    <property type="entry name" value="Ribonuclease Inhibitor"/>
    <property type="match status" value="10"/>
</dbReference>
<dbReference type="Pfam" id="PF13516">
    <property type="entry name" value="LRR_6"/>
    <property type="match status" value="2"/>
</dbReference>